<feature type="domain" description="Mannitol dehydrogenase N-terminal" evidence="3">
    <location>
        <begin position="42"/>
        <end position="289"/>
    </location>
</feature>
<keyword evidence="1" id="KW-0560">Oxidoreductase</keyword>
<evidence type="ECO:0000313" key="6">
    <source>
        <dbReference type="Proteomes" id="UP000267164"/>
    </source>
</evidence>
<dbReference type="Proteomes" id="UP000267164">
    <property type="component" value="Chromosome"/>
</dbReference>
<dbReference type="Pfam" id="PF08125">
    <property type="entry name" value="Mannitol_dh_C"/>
    <property type="match status" value="1"/>
</dbReference>
<dbReference type="PANTHER" id="PTHR43362:SF1">
    <property type="entry name" value="MANNITOL DEHYDROGENASE 2-RELATED"/>
    <property type="match status" value="1"/>
</dbReference>
<proteinExistence type="predicted"/>
<accession>A0A386ZE97</accession>
<dbReference type="InterPro" id="IPR013131">
    <property type="entry name" value="Mannitol_DH_N"/>
</dbReference>
<evidence type="ECO:0000259" key="4">
    <source>
        <dbReference type="Pfam" id="PF08125"/>
    </source>
</evidence>
<evidence type="ECO:0000313" key="5">
    <source>
        <dbReference type="EMBL" id="AYF75856.1"/>
    </source>
</evidence>
<dbReference type="EMBL" id="CP032568">
    <property type="protein sequence ID" value="AYF75856.1"/>
    <property type="molecule type" value="Genomic_DNA"/>
</dbReference>
<evidence type="ECO:0000256" key="2">
    <source>
        <dbReference type="ARBA" id="ARBA00048615"/>
    </source>
</evidence>
<dbReference type="GO" id="GO:0008926">
    <property type="term" value="F:mannitol-1-phosphate 5-dehydrogenase activity"/>
    <property type="evidence" value="ECO:0007669"/>
    <property type="project" value="UniProtKB-EC"/>
</dbReference>
<dbReference type="AlphaFoldDB" id="A0A386ZE97"/>
<gene>
    <name evidence="5" type="ORF">D7D52_20675</name>
</gene>
<name>A0A386ZE97_9NOCA</name>
<dbReference type="RefSeq" id="WP_120738777.1">
    <property type="nucleotide sequence ID" value="NZ_CP032568.1"/>
</dbReference>
<reference evidence="5 6" key="1">
    <citation type="submission" date="2018-09" db="EMBL/GenBank/DDBJ databases">
        <title>Nocardia yunnanensis sp. nov., an actinomycete isolated from a soil sample.</title>
        <authorList>
            <person name="Zhang J."/>
        </authorList>
    </citation>
    <scope>NUCLEOTIDE SEQUENCE [LARGE SCALE GENOMIC DNA]</scope>
    <source>
        <strain evidence="5 6">CFHS0054</strain>
    </source>
</reference>
<dbReference type="SUPFAM" id="SSF48179">
    <property type="entry name" value="6-phosphogluconate dehydrogenase C-terminal domain-like"/>
    <property type="match status" value="1"/>
</dbReference>
<feature type="domain" description="Mannitol dehydrogenase C-terminal" evidence="4">
    <location>
        <begin position="303"/>
        <end position="485"/>
    </location>
</feature>
<dbReference type="InterPro" id="IPR013118">
    <property type="entry name" value="Mannitol_DH_C"/>
</dbReference>
<dbReference type="KEGG" id="nyu:D7D52_20675"/>
<keyword evidence="6" id="KW-1185">Reference proteome</keyword>
<organism evidence="5 6">
    <name type="scientific">Nocardia yunnanensis</name>
    <dbReference type="NCBI Taxonomy" id="2382165"/>
    <lineage>
        <taxon>Bacteria</taxon>
        <taxon>Bacillati</taxon>
        <taxon>Actinomycetota</taxon>
        <taxon>Actinomycetes</taxon>
        <taxon>Mycobacteriales</taxon>
        <taxon>Nocardiaceae</taxon>
        <taxon>Nocardia</taxon>
    </lineage>
</organism>
<dbReference type="PRINTS" id="PR00084">
    <property type="entry name" value="MTLDHDRGNASE"/>
</dbReference>
<dbReference type="Gene3D" id="1.10.1040.10">
    <property type="entry name" value="N-(1-d-carboxylethyl)-l-norvaline Dehydrogenase, domain 2"/>
    <property type="match status" value="1"/>
</dbReference>
<dbReference type="OrthoDB" id="271711at2"/>
<evidence type="ECO:0000259" key="3">
    <source>
        <dbReference type="Pfam" id="PF01232"/>
    </source>
</evidence>
<dbReference type="InterPro" id="IPR013328">
    <property type="entry name" value="6PGD_dom2"/>
</dbReference>
<dbReference type="InterPro" id="IPR008927">
    <property type="entry name" value="6-PGluconate_DH-like_C_sf"/>
</dbReference>
<dbReference type="Gene3D" id="3.40.50.720">
    <property type="entry name" value="NAD(P)-binding Rossmann-like Domain"/>
    <property type="match status" value="1"/>
</dbReference>
<comment type="catalytic activity">
    <reaction evidence="2">
        <text>D-mannitol 1-phosphate + NAD(+) = beta-D-fructose 6-phosphate + NADH + H(+)</text>
        <dbReference type="Rhea" id="RHEA:19661"/>
        <dbReference type="ChEBI" id="CHEBI:15378"/>
        <dbReference type="ChEBI" id="CHEBI:57540"/>
        <dbReference type="ChEBI" id="CHEBI:57634"/>
        <dbReference type="ChEBI" id="CHEBI:57945"/>
        <dbReference type="ChEBI" id="CHEBI:61381"/>
        <dbReference type="EC" id="1.1.1.17"/>
    </reaction>
</comment>
<dbReference type="SUPFAM" id="SSF51735">
    <property type="entry name" value="NAD(P)-binding Rossmann-fold domains"/>
    <property type="match status" value="1"/>
</dbReference>
<sequence>MRGNPNSLDVETNSPRLGVGALARLPRDVTRPPFTPGLLGTGIVHLGCGSFHRAHQALITQHAMTASGDRRWGITAVAMSRPDVVGALRAQDNLYTALLRDEGAARAEVVGAITAAVHAPSDRIGVVRRVADPRVRIVTLTVTTGGYCLSPDTGRLDSGSDPVRHDLRCTAKPCTAIGMLVGGLAAVRRRGGTPPVVLSCDNLTANGRQLRSAVLDFAALRDDRLAGWIARNVQFPCSVVDRIVTSGDDGDEAAARTRLGGVDDRAPVSAEPFMTWTIENFDGERPRWDLAGANYVTDVTGPELAKLRLLNGTHLLLAYLGAVAGHPTIAEAGTDPALSALARQFMLFEQGPTLRLTDGELHRAVDDLLRRFRNPAIRHEATRVGRNGSDKMLPRVAAAMRENLAAGRPTPGAALLIAAWIRWFDLSGTPGAPLRVIDARAPELARLAAIPDPHRRARAFLARKDIFGPLPHLGHIQQEVGDALVELMGDNVAEVIGRRLRPELLGRVA</sequence>
<evidence type="ECO:0000256" key="1">
    <source>
        <dbReference type="ARBA" id="ARBA00023002"/>
    </source>
</evidence>
<dbReference type="InterPro" id="IPR050988">
    <property type="entry name" value="Mannitol_DH/Oxidoreductase"/>
</dbReference>
<dbReference type="Pfam" id="PF01232">
    <property type="entry name" value="Mannitol_dh"/>
    <property type="match status" value="1"/>
</dbReference>
<protein>
    <submittedName>
        <fullName evidence="5">Mannitol dehydrogenase family protein</fullName>
    </submittedName>
</protein>
<dbReference type="InterPro" id="IPR036291">
    <property type="entry name" value="NAD(P)-bd_dom_sf"/>
</dbReference>
<dbReference type="PANTHER" id="PTHR43362">
    <property type="entry name" value="MANNITOL DEHYDROGENASE DSF1-RELATED"/>
    <property type="match status" value="1"/>
</dbReference>
<dbReference type="InterPro" id="IPR000669">
    <property type="entry name" value="Mannitol_DH"/>
</dbReference>